<evidence type="ECO:0000313" key="2">
    <source>
        <dbReference type="Proteomes" id="UP000269945"/>
    </source>
</evidence>
<comment type="caution">
    <text evidence="1">The sequence shown here is derived from an EMBL/GenBank/DDBJ whole genome shotgun (WGS) entry which is preliminary data.</text>
</comment>
<dbReference type="AlphaFoldDB" id="A0A9X9LW28"/>
<proteinExistence type="predicted"/>
<feature type="non-terminal residue" evidence="1">
    <location>
        <position position="1"/>
    </location>
</feature>
<accession>A0A9X9LW28</accession>
<dbReference type="Proteomes" id="UP000269945">
    <property type="component" value="Unassembled WGS sequence"/>
</dbReference>
<name>A0A9X9LW28_GULGU</name>
<protein>
    <submittedName>
        <fullName evidence="1">Uncharacterized protein</fullName>
    </submittedName>
</protein>
<gene>
    <name evidence="1" type="ORF">BN2614_LOCUS2</name>
</gene>
<evidence type="ECO:0000313" key="1">
    <source>
        <dbReference type="EMBL" id="VCW97779.1"/>
    </source>
</evidence>
<reference evidence="1 2" key="1">
    <citation type="submission" date="2018-10" db="EMBL/GenBank/DDBJ databases">
        <authorList>
            <person name="Ekblom R."/>
            <person name="Jareborg N."/>
        </authorList>
    </citation>
    <scope>NUCLEOTIDE SEQUENCE [LARGE SCALE GENOMIC DNA]</scope>
    <source>
        <tissue evidence="1">Muscle</tissue>
    </source>
</reference>
<sequence length="53" mass="5890">LSKHSCGSNGGEAYERQRRSLSLTQVKAHFGFPVCSAVTATFLKDHKIISRRL</sequence>
<organism evidence="1 2">
    <name type="scientific">Gulo gulo</name>
    <name type="common">Wolverine</name>
    <name type="synonym">Gluton</name>
    <dbReference type="NCBI Taxonomy" id="48420"/>
    <lineage>
        <taxon>Eukaryota</taxon>
        <taxon>Metazoa</taxon>
        <taxon>Chordata</taxon>
        <taxon>Craniata</taxon>
        <taxon>Vertebrata</taxon>
        <taxon>Euteleostomi</taxon>
        <taxon>Mammalia</taxon>
        <taxon>Eutheria</taxon>
        <taxon>Laurasiatheria</taxon>
        <taxon>Carnivora</taxon>
        <taxon>Caniformia</taxon>
        <taxon>Musteloidea</taxon>
        <taxon>Mustelidae</taxon>
        <taxon>Guloninae</taxon>
        <taxon>Gulo</taxon>
    </lineage>
</organism>
<dbReference type="EMBL" id="CYRY02023016">
    <property type="protein sequence ID" value="VCW97779.1"/>
    <property type="molecule type" value="Genomic_DNA"/>
</dbReference>
<keyword evidence="2" id="KW-1185">Reference proteome</keyword>